<dbReference type="InterPro" id="IPR055469">
    <property type="entry name" value="DUF7041"/>
</dbReference>
<dbReference type="EMBL" id="JAWQEG010000426">
    <property type="protein sequence ID" value="KAK3890403.1"/>
    <property type="molecule type" value="Genomic_DNA"/>
</dbReference>
<keyword evidence="3" id="KW-1185">Reference proteome</keyword>
<dbReference type="Proteomes" id="UP001286313">
    <property type="component" value="Unassembled WGS sequence"/>
</dbReference>
<evidence type="ECO:0000313" key="3">
    <source>
        <dbReference type="Proteomes" id="UP001286313"/>
    </source>
</evidence>
<comment type="caution">
    <text evidence="2">The sequence shown here is derived from an EMBL/GenBank/DDBJ whole genome shotgun (WGS) entry which is preliminary data.</text>
</comment>
<gene>
    <name evidence="2" type="ORF">Pcinc_005654</name>
</gene>
<sequence length="79" mass="9244">MPDEDQQNAVSLKLPTFWTTQSQVWFEQAEAQFHIRQITADDTKYYYVVSALDKETAGRIMDYLREPPATDKYKGSRHS</sequence>
<proteinExistence type="predicted"/>
<organism evidence="2 3">
    <name type="scientific">Petrolisthes cinctipes</name>
    <name type="common">Flat porcelain crab</name>
    <dbReference type="NCBI Taxonomy" id="88211"/>
    <lineage>
        <taxon>Eukaryota</taxon>
        <taxon>Metazoa</taxon>
        <taxon>Ecdysozoa</taxon>
        <taxon>Arthropoda</taxon>
        <taxon>Crustacea</taxon>
        <taxon>Multicrustacea</taxon>
        <taxon>Malacostraca</taxon>
        <taxon>Eumalacostraca</taxon>
        <taxon>Eucarida</taxon>
        <taxon>Decapoda</taxon>
        <taxon>Pleocyemata</taxon>
        <taxon>Anomura</taxon>
        <taxon>Galatheoidea</taxon>
        <taxon>Porcellanidae</taxon>
        <taxon>Petrolisthes</taxon>
    </lineage>
</organism>
<name>A0AAE1GIX7_PETCI</name>
<dbReference type="Pfam" id="PF23055">
    <property type="entry name" value="DUF7041"/>
    <property type="match status" value="1"/>
</dbReference>
<dbReference type="PANTHER" id="PTHR33327">
    <property type="entry name" value="ENDONUCLEASE"/>
    <property type="match status" value="1"/>
</dbReference>
<dbReference type="PANTHER" id="PTHR33327:SF3">
    <property type="entry name" value="RNA-DIRECTED DNA POLYMERASE"/>
    <property type="match status" value="1"/>
</dbReference>
<evidence type="ECO:0000313" key="2">
    <source>
        <dbReference type="EMBL" id="KAK3890403.1"/>
    </source>
</evidence>
<reference evidence="2" key="1">
    <citation type="submission" date="2023-10" db="EMBL/GenBank/DDBJ databases">
        <title>Genome assemblies of two species of porcelain crab, Petrolisthes cinctipes and Petrolisthes manimaculis (Anomura: Porcellanidae).</title>
        <authorList>
            <person name="Angst P."/>
        </authorList>
    </citation>
    <scope>NUCLEOTIDE SEQUENCE</scope>
    <source>
        <strain evidence="2">PB745_01</strain>
        <tissue evidence="2">Gill</tissue>
    </source>
</reference>
<protein>
    <recommendedName>
        <fullName evidence="1">DUF7041 domain-containing protein</fullName>
    </recommendedName>
</protein>
<dbReference type="AlphaFoldDB" id="A0AAE1GIX7"/>
<feature type="domain" description="DUF7041" evidence="1">
    <location>
        <begin position="14"/>
        <end position="74"/>
    </location>
</feature>
<evidence type="ECO:0000259" key="1">
    <source>
        <dbReference type="Pfam" id="PF23055"/>
    </source>
</evidence>
<accession>A0AAE1GIX7</accession>